<sequence>MNHARAERAALCDLLDELGPDAPTLCQGWTTADLTAHLVLRERRLDAAAGIAVPALAGRTAAVQERIKNRGGYHELVDAVRQGPPRWSPYGLVPGLDAAVNTLEMFVHHEDVRRARPDWEPRALPADLAELLWKRVAAGARLMFRRSPVGVILRHTDGRRAGAKKAEPHVIVTGDPAELLMFAFGRQDHARVTCAGDPPSVARLTAARLGV</sequence>
<organism evidence="2 3">
    <name type="scientific">Sphaerisporangium siamense</name>
    <dbReference type="NCBI Taxonomy" id="795645"/>
    <lineage>
        <taxon>Bacteria</taxon>
        <taxon>Bacillati</taxon>
        <taxon>Actinomycetota</taxon>
        <taxon>Actinomycetes</taxon>
        <taxon>Streptosporangiales</taxon>
        <taxon>Streptosporangiaceae</taxon>
        <taxon>Sphaerisporangium</taxon>
    </lineage>
</organism>
<feature type="domain" description="Mycothiol-dependent maleylpyruvate isomerase metal-binding" evidence="1">
    <location>
        <begin position="3"/>
        <end position="136"/>
    </location>
</feature>
<evidence type="ECO:0000259" key="1">
    <source>
        <dbReference type="Pfam" id="PF11716"/>
    </source>
</evidence>
<dbReference type="InterPro" id="IPR017517">
    <property type="entry name" value="Maleyloyr_isom"/>
</dbReference>
<dbReference type="Proteomes" id="UP000542210">
    <property type="component" value="Unassembled WGS sequence"/>
</dbReference>
<evidence type="ECO:0000313" key="3">
    <source>
        <dbReference type="Proteomes" id="UP000542210"/>
    </source>
</evidence>
<dbReference type="GO" id="GO:0046872">
    <property type="term" value="F:metal ion binding"/>
    <property type="evidence" value="ECO:0007669"/>
    <property type="project" value="InterPro"/>
</dbReference>
<protein>
    <submittedName>
        <fullName evidence="2">Uncharacterized protein (TIGR03085 family)</fullName>
    </submittedName>
</protein>
<keyword evidence="3" id="KW-1185">Reference proteome</keyword>
<dbReference type="InterPro" id="IPR034660">
    <property type="entry name" value="DinB/YfiT-like"/>
</dbReference>
<dbReference type="InterPro" id="IPR024344">
    <property type="entry name" value="MDMPI_metal-binding"/>
</dbReference>
<dbReference type="Pfam" id="PF11716">
    <property type="entry name" value="MDMPI_N"/>
    <property type="match status" value="1"/>
</dbReference>
<dbReference type="InterPro" id="IPR017519">
    <property type="entry name" value="CHP03085"/>
</dbReference>
<dbReference type="AlphaFoldDB" id="A0A7W7DDQ4"/>
<reference evidence="2 3" key="1">
    <citation type="submission" date="2020-08" db="EMBL/GenBank/DDBJ databases">
        <title>Sequencing the genomes of 1000 actinobacteria strains.</title>
        <authorList>
            <person name="Klenk H.-P."/>
        </authorList>
    </citation>
    <scope>NUCLEOTIDE SEQUENCE [LARGE SCALE GENOMIC DNA]</scope>
    <source>
        <strain evidence="2 3">DSM 45784</strain>
    </source>
</reference>
<name>A0A7W7DDQ4_9ACTN</name>
<dbReference type="NCBIfam" id="TIGR03083">
    <property type="entry name" value="maleylpyruvate isomerase family mycothiol-dependent enzyme"/>
    <property type="match status" value="1"/>
</dbReference>
<dbReference type="EMBL" id="JACHND010000001">
    <property type="protein sequence ID" value="MBB4704731.1"/>
    <property type="molecule type" value="Genomic_DNA"/>
</dbReference>
<gene>
    <name evidence="2" type="ORF">BJ982_006275</name>
</gene>
<evidence type="ECO:0000313" key="2">
    <source>
        <dbReference type="EMBL" id="MBB4704731.1"/>
    </source>
</evidence>
<accession>A0A7W7DDQ4</accession>
<dbReference type="RefSeq" id="WP_203959217.1">
    <property type="nucleotide sequence ID" value="NZ_BOOV01000019.1"/>
</dbReference>
<proteinExistence type="predicted"/>
<dbReference type="SUPFAM" id="SSF109854">
    <property type="entry name" value="DinB/YfiT-like putative metalloenzymes"/>
    <property type="match status" value="1"/>
</dbReference>
<dbReference type="NCBIfam" id="TIGR03085">
    <property type="entry name" value="TIGR03085 family metal-binding protein"/>
    <property type="match status" value="1"/>
</dbReference>
<comment type="caution">
    <text evidence="2">The sequence shown here is derived from an EMBL/GenBank/DDBJ whole genome shotgun (WGS) entry which is preliminary data.</text>
</comment>